<dbReference type="EMBL" id="CP136890">
    <property type="protein sequence ID" value="WOK94830.1"/>
    <property type="molecule type" value="Genomic_DNA"/>
</dbReference>
<dbReference type="GO" id="GO:0042023">
    <property type="term" value="P:DNA endoreduplication"/>
    <property type="evidence" value="ECO:0007669"/>
    <property type="project" value="InterPro"/>
</dbReference>
<dbReference type="PANTHER" id="PTHR35698:SF2">
    <property type="entry name" value="DNA-BINDING PROTEIN RHL1"/>
    <property type="match status" value="1"/>
</dbReference>
<proteinExistence type="predicted"/>
<feature type="region of interest" description="Disordered" evidence="1">
    <location>
        <begin position="338"/>
        <end position="411"/>
    </location>
</feature>
<feature type="compositionally biased region" description="Basic and acidic residues" evidence="1">
    <location>
        <begin position="166"/>
        <end position="177"/>
    </location>
</feature>
<protein>
    <submittedName>
        <fullName evidence="2">DNA-binding protein RHL1 isoform X3</fullName>
    </submittedName>
</protein>
<dbReference type="PANTHER" id="PTHR35698">
    <property type="entry name" value="DNA-BINDING PROTEIN RHL1"/>
    <property type="match status" value="1"/>
</dbReference>
<feature type="compositionally biased region" description="Polar residues" evidence="1">
    <location>
        <begin position="347"/>
        <end position="358"/>
    </location>
</feature>
<feature type="region of interest" description="Disordered" evidence="1">
    <location>
        <begin position="439"/>
        <end position="467"/>
    </location>
</feature>
<feature type="region of interest" description="Disordered" evidence="1">
    <location>
        <begin position="156"/>
        <end position="177"/>
    </location>
</feature>
<feature type="compositionally biased region" description="Basic and acidic residues" evidence="1">
    <location>
        <begin position="511"/>
        <end position="528"/>
    </location>
</feature>
<feature type="region of interest" description="Disordered" evidence="1">
    <location>
        <begin position="481"/>
        <end position="566"/>
    </location>
</feature>
<keyword evidence="3" id="KW-1185">Reference proteome</keyword>
<gene>
    <name evidence="2" type="ORF">Cni_G03535</name>
</gene>
<organism evidence="2 3">
    <name type="scientific">Canna indica</name>
    <name type="common">Indian-shot</name>
    <dbReference type="NCBI Taxonomy" id="4628"/>
    <lineage>
        <taxon>Eukaryota</taxon>
        <taxon>Viridiplantae</taxon>
        <taxon>Streptophyta</taxon>
        <taxon>Embryophyta</taxon>
        <taxon>Tracheophyta</taxon>
        <taxon>Spermatophyta</taxon>
        <taxon>Magnoliopsida</taxon>
        <taxon>Liliopsida</taxon>
        <taxon>Zingiberales</taxon>
        <taxon>Cannaceae</taxon>
        <taxon>Canna</taxon>
    </lineage>
</organism>
<feature type="compositionally biased region" description="Basic and acidic residues" evidence="1">
    <location>
        <begin position="439"/>
        <end position="452"/>
    </location>
</feature>
<dbReference type="Proteomes" id="UP001327560">
    <property type="component" value="Chromosome 1"/>
</dbReference>
<evidence type="ECO:0000313" key="3">
    <source>
        <dbReference type="Proteomes" id="UP001327560"/>
    </source>
</evidence>
<dbReference type="AlphaFoldDB" id="A0AAQ3Q1C3"/>
<feature type="compositionally biased region" description="Acidic residues" evidence="1">
    <location>
        <begin position="359"/>
        <end position="370"/>
    </location>
</feature>
<keyword evidence="2" id="KW-0238">DNA-binding</keyword>
<feature type="compositionally biased region" description="Polar residues" evidence="1">
    <location>
        <begin position="491"/>
        <end position="506"/>
    </location>
</feature>
<dbReference type="GO" id="GO:0003677">
    <property type="term" value="F:DNA binding"/>
    <property type="evidence" value="ECO:0007669"/>
    <property type="project" value="UniProtKB-KW"/>
</dbReference>
<accession>A0AAQ3Q1C3</accession>
<evidence type="ECO:0000313" key="2">
    <source>
        <dbReference type="EMBL" id="WOK94830.1"/>
    </source>
</evidence>
<feature type="compositionally biased region" description="Acidic residues" evidence="1">
    <location>
        <begin position="547"/>
        <end position="566"/>
    </location>
</feature>
<name>A0AAQ3Q1C3_9LILI</name>
<reference evidence="2 3" key="1">
    <citation type="submission" date="2023-10" db="EMBL/GenBank/DDBJ databases">
        <title>Chromosome-scale genome assembly provides insights into flower coloration mechanisms of Canna indica.</title>
        <authorList>
            <person name="Li C."/>
        </authorList>
    </citation>
    <scope>NUCLEOTIDE SEQUENCE [LARGE SCALE GENOMIC DNA]</scope>
    <source>
        <tissue evidence="2">Flower</tissue>
    </source>
</reference>
<evidence type="ECO:0000256" key="1">
    <source>
        <dbReference type="SAM" id="MobiDB-lite"/>
    </source>
</evidence>
<sequence length="566" mass="62516">MGKDGYDTLELEVRFGSPHALKVSFRVRHPHHHLLSQRTGPDGLSKLAKVMSTPPITSSLLGLTRSSTKRIRFSSNGSATTNVSSWFHRKTDDRALIGFMVRSCLPILALQSNSGTLFLSEMKMSWASMMLTRTGLYLYFPGVDVYPHISAMAKRKRERDSDEDDARPAHPETEEKRRLRSLALSRKLLRRTPSQPSVPLEPSKAVVKLHGRDLVKRGQRKSRYLFSFPGIIAPLSSGRIGELADLGTRNPVLYLEFPQGRMKLLGTHVYPKNKYLTLQLTKSAKGVTCEDVFESMIVFSDACWIGQKEENPEEHKLEFPKCFSEPGEDTIDYDFKGGAGSPVGEQANKTVNSKTESLPETEFEDTLSDDSDNKVEQGMKNVVATPVRQSSRTAGKKQSYAESFGDDSLSSDAEVPEIMVEKIENSFPISSTDVAATSEHVDVKTCSSDKLKQTSSQGLKENLSNKKGTLVQATLSNLFEKVADKKPKRGASTSPGTKGSASNRQKATSKKSTEQVKVKGSNKKEAKPSGKKSGKRNAISKQSEVPVEIEEISSESQDNSDEDWAM</sequence>
<dbReference type="InterPro" id="IPR038859">
    <property type="entry name" value="RHL1"/>
</dbReference>